<dbReference type="EMBL" id="BARV01012110">
    <property type="protein sequence ID" value="GAI02297.1"/>
    <property type="molecule type" value="Genomic_DNA"/>
</dbReference>
<dbReference type="GO" id="GO:0003676">
    <property type="term" value="F:nucleic acid binding"/>
    <property type="evidence" value="ECO:0007669"/>
    <property type="project" value="InterPro"/>
</dbReference>
<keyword evidence="2" id="KW-0489">Methyltransferase</keyword>
<evidence type="ECO:0000256" key="5">
    <source>
        <dbReference type="ARBA" id="ARBA00047942"/>
    </source>
</evidence>
<dbReference type="InterPro" id="IPR050953">
    <property type="entry name" value="N4_N6_ade-DNA_methylase"/>
</dbReference>
<dbReference type="PRINTS" id="PR00507">
    <property type="entry name" value="N12N6MTFRASE"/>
</dbReference>
<dbReference type="InterPro" id="IPR002052">
    <property type="entry name" value="DNA_methylase_N6_adenine_CS"/>
</dbReference>
<dbReference type="InterPro" id="IPR011639">
    <property type="entry name" value="MethylTrfase_TaqI-like_dom"/>
</dbReference>
<dbReference type="GO" id="GO:0009007">
    <property type="term" value="F:site-specific DNA-methyltransferase (adenine-specific) activity"/>
    <property type="evidence" value="ECO:0007669"/>
    <property type="project" value="UniProtKB-EC"/>
</dbReference>
<dbReference type="EC" id="2.1.1.72" evidence="1"/>
<comment type="catalytic activity">
    <reaction evidence="5">
        <text>a 2'-deoxyadenosine in DNA + S-adenosyl-L-methionine = an N(6)-methyl-2'-deoxyadenosine in DNA + S-adenosyl-L-homocysteine + H(+)</text>
        <dbReference type="Rhea" id="RHEA:15197"/>
        <dbReference type="Rhea" id="RHEA-COMP:12418"/>
        <dbReference type="Rhea" id="RHEA-COMP:12419"/>
        <dbReference type="ChEBI" id="CHEBI:15378"/>
        <dbReference type="ChEBI" id="CHEBI:57856"/>
        <dbReference type="ChEBI" id="CHEBI:59789"/>
        <dbReference type="ChEBI" id="CHEBI:90615"/>
        <dbReference type="ChEBI" id="CHEBI:90616"/>
        <dbReference type="EC" id="2.1.1.72"/>
    </reaction>
</comment>
<evidence type="ECO:0000256" key="4">
    <source>
        <dbReference type="ARBA" id="ARBA00022691"/>
    </source>
</evidence>
<feature type="non-terminal residue" evidence="7">
    <location>
        <position position="1"/>
    </location>
</feature>
<dbReference type="SUPFAM" id="SSF53335">
    <property type="entry name" value="S-adenosyl-L-methionine-dependent methyltransferases"/>
    <property type="match status" value="1"/>
</dbReference>
<accession>X1K5I7</accession>
<dbReference type="GO" id="GO:0006304">
    <property type="term" value="P:DNA modification"/>
    <property type="evidence" value="ECO:0007669"/>
    <property type="project" value="InterPro"/>
</dbReference>
<evidence type="ECO:0000256" key="2">
    <source>
        <dbReference type="ARBA" id="ARBA00022603"/>
    </source>
</evidence>
<comment type="caution">
    <text evidence="7">The sequence shown here is derived from an EMBL/GenBank/DDBJ whole genome shotgun (WGS) entry which is preliminary data.</text>
</comment>
<evidence type="ECO:0000256" key="3">
    <source>
        <dbReference type="ARBA" id="ARBA00022679"/>
    </source>
</evidence>
<reference evidence="7" key="1">
    <citation type="journal article" date="2014" name="Front. Microbiol.">
        <title>High frequency of phylogenetically diverse reductive dehalogenase-homologous genes in deep subseafloor sedimentary metagenomes.</title>
        <authorList>
            <person name="Kawai M."/>
            <person name="Futagami T."/>
            <person name="Toyoda A."/>
            <person name="Takaki Y."/>
            <person name="Nishi S."/>
            <person name="Hori S."/>
            <person name="Arai W."/>
            <person name="Tsubouchi T."/>
            <person name="Morono Y."/>
            <person name="Uchiyama I."/>
            <person name="Ito T."/>
            <person name="Fujiyama A."/>
            <person name="Inagaki F."/>
            <person name="Takami H."/>
        </authorList>
    </citation>
    <scope>NUCLEOTIDE SEQUENCE</scope>
    <source>
        <strain evidence="7">Expedition CK06-06</strain>
    </source>
</reference>
<keyword evidence="4" id="KW-0949">S-adenosyl-L-methionine</keyword>
<proteinExistence type="predicted"/>
<dbReference type="Gene3D" id="3.40.50.150">
    <property type="entry name" value="Vaccinia Virus protein VP39"/>
    <property type="match status" value="1"/>
</dbReference>
<evidence type="ECO:0000256" key="1">
    <source>
        <dbReference type="ARBA" id="ARBA00011900"/>
    </source>
</evidence>
<organism evidence="7">
    <name type="scientific">marine sediment metagenome</name>
    <dbReference type="NCBI Taxonomy" id="412755"/>
    <lineage>
        <taxon>unclassified sequences</taxon>
        <taxon>metagenomes</taxon>
        <taxon>ecological metagenomes</taxon>
    </lineage>
</organism>
<name>X1K5I7_9ZZZZ</name>
<dbReference type="PANTHER" id="PTHR33841:SF1">
    <property type="entry name" value="DNA METHYLTRANSFERASE A"/>
    <property type="match status" value="1"/>
</dbReference>
<dbReference type="Pfam" id="PF07669">
    <property type="entry name" value="Eco57I"/>
    <property type="match status" value="1"/>
</dbReference>
<feature type="domain" description="Type II methyltransferase M.TaqI-like" evidence="6">
    <location>
        <begin position="39"/>
        <end position="117"/>
    </location>
</feature>
<protein>
    <recommendedName>
        <fullName evidence="1">site-specific DNA-methyltransferase (adenine-specific)</fullName>
        <ecNumber evidence="1">2.1.1.72</ecNumber>
    </recommendedName>
</protein>
<dbReference type="PROSITE" id="PS00092">
    <property type="entry name" value="N6_MTASE"/>
    <property type="match status" value="1"/>
</dbReference>
<evidence type="ECO:0000259" key="6">
    <source>
        <dbReference type="Pfam" id="PF07669"/>
    </source>
</evidence>
<gene>
    <name evidence="7" type="ORF">S06H3_22600</name>
</gene>
<sequence>SSPHTKICDPSCGCGAFLIAACKQFKKKFNKNIVDIIENNIYGVDILHYSVRRCKILLSLLAIINKEDEENYNFNIYTRDSLNIDWKNLFPSIFKENGFDVVIGNPPYVKYQDLTKKLIQN</sequence>
<evidence type="ECO:0000313" key="7">
    <source>
        <dbReference type="EMBL" id="GAI02297.1"/>
    </source>
</evidence>
<dbReference type="InterPro" id="IPR029063">
    <property type="entry name" value="SAM-dependent_MTases_sf"/>
</dbReference>
<dbReference type="AlphaFoldDB" id="X1K5I7"/>
<dbReference type="PANTHER" id="PTHR33841">
    <property type="entry name" value="DNA METHYLTRANSFERASE YEEA-RELATED"/>
    <property type="match status" value="1"/>
</dbReference>
<dbReference type="GO" id="GO:0032259">
    <property type="term" value="P:methylation"/>
    <property type="evidence" value="ECO:0007669"/>
    <property type="project" value="UniProtKB-KW"/>
</dbReference>
<keyword evidence="3" id="KW-0808">Transferase</keyword>